<feature type="coiled-coil region" evidence="6">
    <location>
        <begin position="215"/>
        <end position="249"/>
    </location>
</feature>
<dbReference type="SMART" id="SM00288">
    <property type="entry name" value="VHS"/>
    <property type="match status" value="1"/>
</dbReference>
<evidence type="ECO:0000256" key="4">
    <source>
        <dbReference type="ARBA" id="ARBA00023034"/>
    </source>
</evidence>
<feature type="domain" description="GAT" evidence="10">
    <location>
        <begin position="180"/>
        <end position="309"/>
    </location>
</feature>
<evidence type="ECO:0000313" key="11">
    <source>
        <dbReference type="EMBL" id="KAF6010592.1"/>
    </source>
</evidence>
<dbReference type="FunFam" id="1.25.40.90:FF:000008">
    <property type="entry name" value="VHS domain protein"/>
    <property type="match status" value="1"/>
</dbReference>
<dbReference type="GO" id="GO:0035091">
    <property type="term" value="F:phosphatidylinositol binding"/>
    <property type="evidence" value="ECO:0007669"/>
    <property type="project" value="InterPro"/>
</dbReference>
<feature type="region of interest" description="Disordered" evidence="7">
    <location>
        <begin position="359"/>
        <end position="378"/>
    </location>
</feature>
<dbReference type="CDD" id="cd16998">
    <property type="entry name" value="VHS_GGA_fungi"/>
    <property type="match status" value="1"/>
</dbReference>
<dbReference type="Gene3D" id="1.20.5.170">
    <property type="match status" value="1"/>
</dbReference>
<evidence type="ECO:0000259" key="8">
    <source>
        <dbReference type="PROSITE" id="PS50179"/>
    </source>
</evidence>
<dbReference type="AlphaFoldDB" id="A0A7D9GZN7"/>
<comment type="subcellular location">
    <subcellularLocation>
        <location evidence="1">Golgi apparatus</location>
        <location evidence="1">trans-Golgi network</location>
    </subcellularLocation>
</comment>
<dbReference type="InterPro" id="IPR008153">
    <property type="entry name" value="GAE_dom"/>
</dbReference>
<dbReference type="GO" id="GO:0006895">
    <property type="term" value="P:Golgi to endosome transport"/>
    <property type="evidence" value="ECO:0007669"/>
    <property type="project" value="UniProtKB-ARBA"/>
</dbReference>
<dbReference type="PROSITE" id="PS50180">
    <property type="entry name" value="GAE"/>
    <property type="match status" value="1"/>
</dbReference>
<keyword evidence="2" id="KW-0813">Transport</keyword>
<feature type="domain" description="VHS" evidence="8">
    <location>
        <begin position="17"/>
        <end position="153"/>
    </location>
</feature>
<feature type="region of interest" description="Disordered" evidence="7">
    <location>
        <begin position="327"/>
        <end position="353"/>
    </location>
</feature>
<dbReference type="Gene3D" id="1.20.58.160">
    <property type="match status" value="1"/>
</dbReference>
<dbReference type="PROSITE" id="PS50179">
    <property type="entry name" value="VHS"/>
    <property type="match status" value="1"/>
</dbReference>
<dbReference type="GO" id="GO:0043130">
    <property type="term" value="F:ubiquitin binding"/>
    <property type="evidence" value="ECO:0007669"/>
    <property type="project" value="InterPro"/>
</dbReference>
<dbReference type="CDD" id="cd14235">
    <property type="entry name" value="GAT_GGA_fungi"/>
    <property type="match status" value="1"/>
</dbReference>
<comment type="function">
    <text evidence="5">May play a role in the regulation of membrane traffic through the trans-Golgi network.</text>
</comment>
<evidence type="ECO:0000256" key="7">
    <source>
        <dbReference type="SAM" id="MobiDB-lite"/>
    </source>
</evidence>
<dbReference type="GO" id="GO:0005802">
    <property type="term" value="C:trans-Golgi network"/>
    <property type="evidence" value="ECO:0007669"/>
    <property type="project" value="TreeGrafter"/>
</dbReference>
<dbReference type="InterPro" id="IPR002014">
    <property type="entry name" value="VHS_dom"/>
</dbReference>
<evidence type="ECO:0000259" key="10">
    <source>
        <dbReference type="PROSITE" id="PS50909"/>
    </source>
</evidence>
<evidence type="ECO:0000313" key="13">
    <source>
        <dbReference type="Proteomes" id="UP000478008"/>
    </source>
</evidence>
<evidence type="ECO:0000256" key="6">
    <source>
        <dbReference type="SAM" id="Coils"/>
    </source>
</evidence>
<keyword evidence="6" id="KW-0175">Coiled coil</keyword>
<proteinExistence type="predicted"/>
<dbReference type="Proteomes" id="UP000478008">
    <property type="component" value="Unassembled WGS sequence"/>
</dbReference>
<dbReference type="EMBL" id="CABFWN010000001">
    <property type="protein sequence ID" value="VUG16707.1"/>
    <property type="molecule type" value="Genomic_DNA"/>
</dbReference>
<evidence type="ECO:0000313" key="12">
    <source>
        <dbReference type="EMBL" id="VUG16707.1"/>
    </source>
</evidence>
<organism evidence="12 13">
    <name type="scientific">Dekkera bruxellensis</name>
    <name type="common">Brettanomyces custersii</name>
    <dbReference type="NCBI Taxonomy" id="5007"/>
    <lineage>
        <taxon>Eukaryota</taxon>
        <taxon>Fungi</taxon>
        <taxon>Dikarya</taxon>
        <taxon>Ascomycota</taxon>
        <taxon>Saccharomycotina</taxon>
        <taxon>Pichiomycetes</taxon>
        <taxon>Pichiales</taxon>
        <taxon>Pichiaceae</taxon>
        <taxon>Brettanomyces</taxon>
    </lineage>
</organism>
<dbReference type="SUPFAM" id="SSF48464">
    <property type="entry name" value="ENTH/VHS domain"/>
    <property type="match status" value="1"/>
</dbReference>
<dbReference type="GO" id="GO:0043328">
    <property type="term" value="P:protein transport to vacuole involved in ubiquitin-dependent protein catabolic process via the multivesicular body sorting pathway"/>
    <property type="evidence" value="ECO:0007669"/>
    <property type="project" value="TreeGrafter"/>
</dbReference>
<gene>
    <name evidence="12" type="primary">GGA2</name>
    <name evidence="12" type="ORF">DEBR0S1_23662G</name>
    <name evidence="11" type="ORF">HII12_002833</name>
</gene>
<dbReference type="Pfam" id="PF02883">
    <property type="entry name" value="Alpha_adaptinC2"/>
    <property type="match status" value="1"/>
</dbReference>
<accession>A0A7D9GZN7</accession>
<reference evidence="11 14" key="2">
    <citation type="journal article" date="2020" name="Appl. Microbiol. Biotechnol.">
        <title>Targeted gene deletion in Brettanomyces bruxellensis with an expression-free CRISPR-Cas9 system.</title>
        <authorList>
            <person name="Varela C."/>
            <person name="Bartel C."/>
            <person name="Onetto C."/>
            <person name="Borneman A."/>
        </authorList>
    </citation>
    <scope>NUCLEOTIDE SEQUENCE [LARGE SCALE GENOMIC DNA]</scope>
    <source>
        <strain evidence="11 14">AWRI1613</strain>
    </source>
</reference>
<dbReference type="Gene3D" id="1.25.40.90">
    <property type="match status" value="1"/>
</dbReference>
<evidence type="ECO:0000256" key="2">
    <source>
        <dbReference type="ARBA" id="ARBA00022448"/>
    </source>
</evidence>
<dbReference type="InterPro" id="IPR008942">
    <property type="entry name" value="ENTH_VHS"/>
</dbReference>
<dbReference type="SUPFAM" id="SSF49348">
    <property type="entry name" value="Clathrin adaptor appendage domain"/>
    <property type="match status" value="1"/>
</dbReference>
<feature type="domain" description="GAE" evidence="9">
    <location>
        <begin position="439"/>
        <end position="556"/>
    </location>
</feature>
<dbReference type="PANTHER" id="PTHR47180:SF1">
    <property type="entry name" value="ADP-RIBOSYLATION FACTOR-BINDING PROTEIN GGA1-RELATED"/>
    <property type="match status" value="1"/>
</dbReference>
<dbReference type="GO" id="GO:0005829">
    <property type="term" value="C:cytosol"/>
    <property type="evidence" value="ECO:0007669"/>
    <property type="project" value="GOC"/>
</dbReference>
<reference evidence="12 13" key="1">
    <citation type="submission" date="2019-07" db="EMBL/GenBank/DDBJ databases">
        <authorList>
            <person name="Friedrich A."/>
            <person name="Schacherer J."/>
        </authorList>
    </citation>
    <scope>NUCLEOTIDE SEQUENCE [LARGE SCALE GENOMIC DNA]</scope>
</reference>
<dbReference type="InterPro" id="IPR013041">
    <property type="entry name" value="Clathrin_app_Ig-like_sf"/>
</dbReference>
<dbReference type="SUPFAM" id="SSF89009">
    <property type="entry name" value="GAT-like domain"/>
    <property type="match status" value="1"/>
</dbReference>
<evidence type="ECO:0000256" key="1">
    <source>
        <dbReference type="ARBA" id="ARBA00004601"/>
    </source>
</evidence>
<evidence type="ECO:0000256" key="5">
    <source>
        <dbReference type="ARBA" id="ARBA00053552"/>
    </source>
</evidence>
<evidence type="ECO:0000313" key="14">
    <source>
        <dbReference type="Proteomes" id="UP000568158"/>
    </source>
</evidence>
<evidence type="ECO:0000259" key="9">
    <source>
        <dbReference type="PROSITE" id="PS50180"/>
    </source>
</evidence>
<name>A0A7D9GZN7_DEKBR</name>
<keyword evidence="3" id="KW-0653">Protein transport</keyword>
<dbReference type="Proteomes" id="UP000568158">
    <property type="component" value="Unassembled WGS sequence"/>
</dbReference>
<dbReference type="PANTHER" id="PTHR47180">
    <property type="entry name" value="ADP-RIBOSYLATION FACTOR-BINDING PROTEIN GGA1-RELATED"/>
    <property type="match status" value="1"/>
</dbReference>
<keyword evidence="13" id="KW-1185">Reference proteome</keyword>
<feature type="compositionally biased region" description="Low complexity" evidence="7">
    <location>
        <begin position="362"/>
        <end position="373"/>
    </location>
</feature>
<keyword evidence="4" id="KW-0333">Golgi apparatus</keyword>
<dbReference type="EMBL" id="JABCYN010000026">
    <property type="protein sequence ID" value="KAF6010592.1"/>
    <property type="molecule type" value="Genomic_DNA"/>
</dbReference>
<feature type="compositionally biased region" description="Acidic residues" evidence="7">
    <location>
        <begin position="331"/>
        <end position="340"/>
    </location>
</feature>
<sequence length="556" mass="60242">MSPPGVSGKLLRRVRRACRPSLDEPNIALNLEICDLINQKQGNLPREAAVAVVRLVNSRDPQIAELALTLLDYLVKNCGYPIHLQISRKEFLNELVKRFPERPPAAYTRIQRLILGEIAEWVQTICRTSRYKEDLGYIRDMYRLLRSKGYDFPAVKSEDAAVLNPSDNLKSVEELREEERVAQSAKLQELIRRGRPQDLKKANEMMKIMSGFKEDDELEQTKKKVESELEKVGRKADLLNEMLDNATNAGKIDSEDDTLYDLISAVRVARPKLQKIISEESGDDDAVAKLLALNDKLNAVLKKSDLLTGGHAADAAQVKVPGSSDAVGDLIDFDDDDDSAPADSGSALGGSTINPQNSVAFDLLGSGDTSSSGAKQPSVDPLADLLGDLGDLSIGTPSTNVTTGSSTIAGVVSPMSSESPAPVSDSVALGVSGRSSFTAIRKPTPFSESSNLKITFTVNSKLGSNVDITFHFSNLSITKSITNMQFSLAVTKRFQLLLQPASGSDLKPGVTDGLTQVAHITQRENQQFDSLKLKFKCSYKLDGVGTVDSGMVSASV</sequence>
<evidence type="ECO:0000256" key="3">
    <source>
        <dbReference type="ARBA" id="ARBA00022927"/>
    </source>
</evidence>
<dbReference type="SMART" id="SM00809">
    <property type="entry name" value="Alpha_adaptinC2"/>
    <property type="match status" value="1"/>
</dbReference>
<dbReference type="InterPro" id="IPR052653">
    <property type="entry name" value="ARF-binding"/>
</dbReference>
<feature type="compositionally biased region" description="Low complexity" evidence="7">
    <location>
        <begin position="341"/>
        <end position="351"/>
    </location>
</feature>
<protein>
    <submittedName>
        <fullName evidence="12">DEBR0S1_23662g1_1</fullName>
    </submittedName>
</protein>
<dbReference type="InterPro" id="IPR008152">
    <property type="entry name" value="Clathrin_a/b/g-adaptin_app_Ig"/>
</dbReference>
<dbReference type="PROSITE" id="PS50909">
    <property type="entry name" value="GAT"/>
    <property type="match status" value="1"/>
</dbReference>
<dbReference type="Pfam" id="PF03127">
    <property type="entry name" value="GAT"/>
    <property type="match status" value="1"/>
</dbReference>
<dbReference type="Gene3D" id="2.60.40.1230">
    <property type="match status" value="1"/>
</dbReference>
<dbReference type="InterPro" id="IPR004152">
    <property type="entry name" value="GAT_dom"/>
</dbReference>
<dbReference type="GO" id="GO:0006896">
    <property type="term" value="P:Golgi to vacuole transport"/>
    <property type="evidence" value="ECO:0007669"/>
    <property type="project" value="TreeGrafter"/>
</dbReference>
<dbReference type="Pfam" id="PF00790">
    <property type="entry name" value="VHS"/>
    <property type="match status" value="1"/>
</dbReference>
<dbReference type="InterPro" id="IPR038425">
    <property type="entry name" value="GAT_sf"/>
</dbReference>